<protein>
    <submittedName>
        <fullName evidence="1">Uncharacterized protein</fullName>
    </submittedName>
</protein>
<dbReference type="GO" id="GO:0055085">
    <property type="term" value="P:transmembrane transport"/>
    <property type="evidence" value="ECO:0007669"/>
    <property type="project" value="InterPro"/>
</dbReference>
<dbReference type="Pfam" id="PF04120">
    <property type="entry name" value="Iron_permease"/>
    <property type="match status" value="1"/>
</dbReference>
<comment type="caution">
    <text evidence="1">The sequence shown here is derived from an EMBL/GenBank/DDBJ whole genome shotgun (WGS) entry which is preliminary data.</text>
</comment>
<gene>
    <name evidence="1" type="ORF">B0A70_03905</name>
</gene>
<dbReference type="Proteomes" id="UP000238314">
    <property type="component" value="Unassembled WGS sequence"/>
</dbReference>
<name>A0A2S7KH50_9FLAO</name>
<dbReference type="AlphaFoldDB" id="A0A2S7KH50"/>
<accession>A0A2S7KH50</accession>
<keyword evidence="2" id="KW-1185">Reference proteome</keyword>
<proteinExistence type="predicted"/>
<sequence>MSHKKWFGRFGNTATLPSELPHLRIFINCYAVGVHCFGFFYYSETLRVVINACCYHYYFDCFCIQKSQNIDGNAVELKFNELIKVRKQTC</sequence>
<dbReference type="EMBL" id="MUGO01000003">
    <property type="protein sequence ID" value="PQA96278.1"/>
    <property type="molecule type" value="Genomic_DNA"/>
</dbReference>
<reference evidence="1 2" key="1">
    <citation type="submission" date="2016-11" db="EMBL/GenBank/DDBJ databases">
        <title>Whole genomes of Flavobacteriaceae.</title>
        <authorList>
            <person name="Stine C."/>
            <person name="Li C."/>
            <person name="Tadesse D."/>
        </authorList>
    </citation>
    <scope>NUCLEOTIDE SEQUENCE [LARGE SCALE GENOMIC DNA]</scope>
    <source>
        <strain evidence="1 2">DSM 21068</strain>
    </source>
</reference>
<evidence type="ECO:0000313" key="2">
    <source>
        <dbReference type="Proteomes" id="UP000238314"/>
    </source>
</evidence>
<dbReference type="OrthoDB" id="119761at2"/>
<dbReference type="InterPro" id="IPR007251">
    <property type="entry name" value="Iron_permease_Fet4"/>
</dbReference>
<evidence type="ECO:0000313" key="1">
    <source>
        <dbReference type="EMBL" id="PQA96278.1"/>
    </source>
</evidence>
<organism evidence="1 2">
    <name type="scientific">Chryseobacterium piscicola</name>
    <dbReference type="NCBI Taxonomy" id="551459"/>
    <lineage>
        <taxon>Bacteria</taxon>
        <taxon>Pseudomonadati</taxon>
        <taxon>Bacteroidota</taxon>
        <taxon>Flavobacteriia</taxon>
        <taxon>Flavobacteriales</taxon>
        <taxon>Weeksellaceae</taxon>
        <taxon>Chryseobacterium group</taxon>
        <taxon>Chryseobacterium</taxon>
    </lineage>
</organism>